<keyword evidence="4" id="KW-1185">Reference proteome</keyword>
<comment type="caution">
    <text evidence="3">The sequence shown here is derived from an EMBL/GenBank/DDBJ whole genome shotgun (WGS) entry which is preliminary data.</text>
</comment>
<accession>A0ABU0VW17</accession>
<sequence length="134" mass="15374">MKRLLPLSFLALLTACGTPQEQCIARNTRDLRTVEQLIAETQGNLQRGYALEKRVERYRAFEPCLLPSPPDANGNPQPPRRATCPDVRERTYTVPKTIDLQLESRKLAQLQDKRLELQRSAQQVVQQCKAQYPE</sequence>
<dbReference type="Proteomes" id="UP001239680">
    <property type="component" value="Unassembled WGS sequence"/>
</dbReference>
<organism evidence="3 4">
    <name type="scientific">Pseudogemmobacter lacusdianii</name>
    <dbReference type="NCBI Taxonomy" id="3069608"/>
    <lineage>
        <taxon>Bacteria</taxon>
        <taxon>Pseudomonadati</taxon>
        <taxon>Pseudomonadota</taxon>
        <taxon>Alphaproteobacteria</taxon>
        <taxon>Rhodobacterales</taxon>
        <taxon>Paracoccaceae</taxon>
        <taxon>Pseudogemmobacter</taxon>
    </lineage>
</organism>
<keyword evidence="1" id="KW-0175">Coiled coil</keyword>
<reference evidence="3 4" key="1">
    <citation type="submission" date="2023-08" db="EMBL/GenBank/DDBJ databases">
        <title>Characterization of two Paracoccaceae strains isolated from Phycosphere and proposal of Xinfangfangia lacusdiani sp. nov.</title>
        <authorList>
            <person name="Deng Y."/>
            <person name="Zhang Y.Q."/>
        </authorList>
    </citation>
    <scope>NUCLEOTIDE SEQUENCE [LARGE SCALE GENOMIC DNA]</scope>
    <source>
        <strain evidence="3 4">CPCC 101601</strain>
    </source>
</reference>
<dbReference type="EMBL" id="JAVDBT010000005">
    <property type="protein sequence ID" value="MDQ2065951.1"/>
    <property type="molecule type" value="Genomic_DNA"/>
</dbReference>
<feature type="region of interest" description="Disordered" evidence="2">
    <location>
        <begin position="65"/>
        <end position="85"/>
    </location>
</feature>
<evidence type="ECO:0008006" key="5">
    <source>
        <dbReference type="Google" id="ProtNLM"/>
    </source>
</evidence>
<dbReference type="RefSeq" id="WP_306679647.1">
    <property type="nucleotide sequence ID" value="NZ_JAVDBT010000005.1"/>
</dbReference>
<dbReference type="PROSITE" id="PS51257">
    <property type="entry name" value="PROKAR_LIPOPROTEIN"/>
    <property type="match status" value="1"/>
</dbReference>
<evidence type="ECO:0000256" key="2">
    <source>
        <dbReference type="SAM" id="MobiDB-lite"/>
    </source>
</evidence>
<evidence type="ECO:0000313" key="4">
    <source>
        <dbReference type="Proteomes" id="UP001239680"/>
    </source>
</evidence>
<proteinExistence type="predicted"/>
<protein>
    <recommendedName>
        <fullName evidence="5">Lipoprotein</fullName>
    </recommendedName>
</protein>
<evidence type="ECO:0000256" key="1">
    <source>
        <dbReference type="SAM" id="Coils"/>
    </source>
</evidence>
<feature type="coiled-coil region" evidence="1">
    <location>
        <begin position="100"/>
        <end position="127"/>
    </location>
</feature>
<gene>
    <name evidence="3" type="ORF">Q9295_06180</name>
</gene>
<name>A0ABU0VW17_9RHOB</name>
<evidence type="ECO:0000313" key="3">
    <source>
        <dbReference type="EMBL" id="MDQ2065951.1"/>
    </source>
</evidence>